<organism evidence="2 3">
    <name type="scientific">Eubacterium multiforme</name>
    <dbReference type="NCBI Taxonomy" id="83339"/>
    <lineage>
        <taxon>Bacteria</taxon>
        <taxon>Bacillati</taxon>
        <taxon>Bacillota</taxon>
        <taxon>Clostridia</taxon>
        <taxon>Eubacteriales</taxon>
        <taxon>Eubacteriaceae</taxon>
        <taxon>Eubacterium</taxon>
    </lineage>
</organism>
<keyword evidence="1" id="KW-0812">Transmembrane</keyword>
<keyword evidence="1" id="KW-0472">Membrane</keyword>
<accession>A0ABT9UVE7</accession>
<proteinExistence type="predicted"/>
<evidence type="ECO:0000256" key="1">
    <source>
        <dbReference type="SAM" id="Phobius"/>
    </source>
</evidence>
<name>A0ABT9UVE7_9FIRM</name>
<gene>
    <name evidence="2" type="ORF">J2S18_002249</name>
</gene>
<dbReference type="RefSeq" id="WP_307486913.1">
    <property type="nucleotide sequence ID" value="NZ_JAUSUF010000008.1"/>
</dbReference>
<dbReference type="EMBL" id="JAUSUF010000008">
    <property type="protein sequence ID" value="MDQ0150306.1"/>
    <property type="molecule type" value="Genomic_DNA"/>
</dbReference>
<evidence type="ECO:0000313" key="2">
    <source>
        <dbReference type="EMBL" id="MDQ0150306.1"/>
    </source>
</evidence>
<feature type="transmembrane region" description="Helical" evidence="1">
    <location>
        <begin position="6"/>
        <end position="24"/>
    </location>
</feature>
<reference evidence="2 3" key="1">
    <citation type="submission" date="2023-07" db="EMBL/GenBank/DDBJ databases">
        <title>Genomic Encyclopedia of Type Strains, Phase IV (KMG-IV): sequencing the most valuable type-strain genomes for metagenomic binning, comparative biology and taxonomic classification.</title>
        <authorList>
            <person name="Goeker M."/>
        </authorList>
    </citation>
    <scope>NUCLEOTIDE SEQUENCE [LARGE SCALE GENOMIC DNA]</scope>
    <source>
        <strain evidence="2 3">DSM 20694</strain>
    </source>
</reference>
<comment type="caution">
    <text evidence="2">The sequence shown here is derived from an EMBL/GenBank/DDBJ whole genome shotgun (WGS) entry which is preliminary data.</text>
</comment>
<protein>
    <submittedName>
        <fullName evidence="2">Uncharacterized protein</fullName>
    </submittedName>
</protein>
<dbReference type="Proteomes" id="UP001228504">
    <property type="component" value="Unassembled WGS sequence"/>
</dbReference>
<keyword evidence="3" id="KW-1185">Reference proteome</keyword>
<keyword evidence="1" id="KW-1133">Transmembrane helix</keyword>
<evidence type="ECO:0000313" key="3">
    <source>
        <dbReference type="Proteomes" id="UP001228504"/>
    </source>
</evidence>
<sequence length="152" mass="18090">MKKRLLISFIMVLIIVLGIKYLGLKTFLNKYEVKRNIDNTRYTSSYIIFNKNLNLDNKKEKLLIEKIIKEEINYSENNFDKKSKYLAQSEIVFRTPNAQYMIGVNNKIKKLEFLGKVIINKNNKTDRKYIEKDANLQDILLNISKKIKWTYS</sequence>